<dbReference type="EMBL" id="KN824983">
    <property type="protein sequence ID" value="KIK96502.1"/>
    <property type="molecule type" value="Genomic_DNA"/>
</dbReference>
<dbReference type="HOGENOM" id="CLU_009140_0_0_1"/>
<feature type="compositionally biased region" description="Acidic residues" evidence="1">
    <location>
        <begin position="455"/>
        <end position="468"/>
    </location>
</feature>
<organism evidence="2 3">
    <name type="scientific">Paxillus rubicundulus Ve08.2h10</name>
    <dbReference type="NCBI Taxonomy" id="930991"/>
    <lineage>
        <taxon>Eukaryota</taxon>
        <taxon>Fungi</taxon>
        <taxon>Dikarya</taxon>
        <taxon>Basidiomycota</taxon>
        <taxon>Agaricomycotina</taxon>
        <taxon>Agaricomycetes</taxon>
        <taxon>Agaricomycetidae</taxon>
        <taxon>Boletales</taxon>
        <taxon>Paxilineae</taxon>
        <taxon>Paxillaceae</taxon>
        <taxon>Paxillus</taxon>
    </lineage>
</organism>
<feature type="region of interest" description="Disordered" evidence="1">
    <location>
        <begin position="446"/>
        <end position="468"/>
    </location>
</feature>
<dbReference type="OrthoDB" id="3259498at2759"/>
<feature type="region of interest" description="Disordered" evidence="1">
    <location>
        <begin position="95"/>
        <end position="431"/>
    </location>
</feature>
<feature type="region of interest" description="Disordered" evidence="1">
    <location>
        <begin position="678"/>
        <end position="738"/>
    </location>
</feature>
<feature type="compositionally biased region" description="Basic residues" evidence="1">
    <location>
        <begin position="878"/>
        <end position="897"/>
    </location>
</feature>
<feature type="compositionally biased region" description="Polar residues" evidence="1">
    <location>
        <begin position="317"/>
        <end position="326"/>
    </location>
</feature>
<dbReference type="AlphaFoldDB" id="A0A0D0DFL5"/>
<accession>A0A0D0DFL5</accession>
<evidence type="ECO:0000313" key="3">
    <source>
        <dbReference type="Proteomes" id="UP000054538"/>
    </source>
</evidence>
<feature type="compositionally biased region" description="Basic and acidic residues" evidence="1">
    <location>
        <begin position="348"/>
        <end position="363"/>
    </location>
</feature>
<feature type="region of interest" description="Disordered" evidence="1">
    <location>
        <begin position="526"/>
        <end position="563"/>
    </location>
</feature>
<evidence type="ECO:0000256" key="1">
    <source>
        <dbReference type="SAM" id="MobiDB-lite"/>
    </source>
</evidence>
<feature type="compositionally biased region" description="Acidic residues" evidence="1">
    <location>
        <begin position="539"/>
        <end position="562"/>
    </location>
</feature>
<feature type="compositionally biased region" description="Polar residues" evidence="1">
    <location>
        <begin position="192"/>
        <end position="204"/>
    </location>
</feature>
<feature type="compositionally biased region" description="Polar residues" evidence="1">
    <location>
        <begin position="225"/>
        <end position="242"/>
    </location>
</feature>
<reference evidence="3" key="2">
    <citation type="submission" date="2015-01" db="EMBL/GenBank/DDBJ databases">
        <title>Evolutionary Origins and Diversification of the Mycorrhizal Mutualists.</title>
        <authorList>
            <consortium name="DOE Joint Genome Institute"/>
            <consortium name="Mycorrhizal Genomics Consortium"/>
            <person name="Kohler A."/>
            <person name="Kuo A."/>
            <person name="Nagy L.G."/>
            <person name="Floudas D."/>
            <person name="Copeland A."/>
            <person name="Barry K.W."/>
            <person name="Cichocki N."/>
            <person name="Veneault-Fourrey C."/>
            <person name="LaButti K."/>
            <person name="Lindquist E.A."/>
            <person name="Lipzen A."/>
            <person name="Lundell T."/>
            <person name="Morin E."/>
            <person name="Murat C."/>
            <person name="Riley R."/>
            <person name="Ohm R."/>
            <person name="Sun H."/>
            <person name="Tunlid A."/>
            <person name="Henrissat B."/>
            <person name="Grigoriev I.V."/>
            <person name="Hibbett D.S."/>
            <person name="Martin F."/>
        </authorList>
    </citation>
    <scope>NUCLEOTIDE SEQUENCE [LARGE SCALE GENOMIC DNA]</scope>
    <source>
        <strain evidence="3">Ve08.2h10</strain>
    </source>
</reference>
<feature type="compositionally biased region" description="Basic residues" evidence="1">
    <location>
        <begin position="905"/>
        <end position="931"/>
    </location>
</feature>
<feature type="compositionally biased region" description="Low complexity" evidence="1">
    <location>
        <begin position="118"/>
        <end position="134"/>
    </location>
</feature>
<feature type="compositionally biased region" description="Acidic residues" evidence="1">
    <location>
        <begin position="380"/>
        <end position="413"/>
    </location>
</feature>
<keyword evidence="3" id="KW-1185">Reference proteome</keyword>
<gene>
    <name evidence="2" type="ORF">PAXRUDRAFT_825900</name>
</gene>
<protein>
    <submittedName>
        <fullName evidence="2">Uncharacterized protein</fullName>
    </submittedName>
</protein>
<dbReference type="STRING" id="930991.A0A0D0DFL5"/>
<name>A0A0D0DFL5_9AGAM</name>
<feature type="region of interest" description="Disordered" evidence="1">
    <location>
        <begin position="864"/>
        <end position="937"/>
    </location>
</feature>
<feature type="region of interest" description="Disordered" evidence="1">
    <location>
        <begin position="751"/>
        <end position="776"/>
    </location>
</feature>
<reference evidence="2 3" key="1">
    <citation type="submission" date="2014-04" db="EMBL/GenBank/DDBJ databases">
        <authorList>
            <consortium name="DOE Joint Genome Institute"/>
            <person name="Kuo A."/>
            <person name="Kohler A."/>
            <person name="Jargeat P."/>
            <person name="Nagy L.G."/>
            <person name="Floudas D."/>
            <person name="Copeland A."/>
            <person name="Barry K.W."/>
            <person name="Cichocki N."/>
            <person name="Veneault-Fourrey C."/>
            <person name="LaButti K."/>
            <person name="Lindquist E.A."/>
            <person name="Lipzen A."/>
            <person name="Lundell T."/>
            <person name="Morin E."/>
            <person name="Murat C."/>
            <person name="Sun H."/>
            <person name="Tunlid A."/>
            <person name="Henrissat B."/>
            <person name="Grigoriev I.V."/>
            <person name="Hibbett D.S."/>
            <person name="Martin F."/>
            <person name="Nordberg H.P."/>
            <person name="Cantor M.N."/>
            <person name="Hua S.X."/>
        </authorList>
    </citation>
    <scope>NUCLEOTIDE SEQUENCE [LARGE SCALE GENOMIC DNA]</scope>
    <source>
        <strain evidence="2 3">Ve08.2h10</strain>
    </source>
</reference>
<sequence length="956" mass="103304">MQRNRPFSYPKQSSPVMSRSLIYTAGVGVNPLLLDDEEDNDICPVCDGDCTCNNRPRFPALSVSSGGAQYVATPNASTSSFGDAPGVQSLKIKLTVPPGMQNKVRSLGSAPKKSRADGSSSKSNGAAGSGSVVSFTAHGQSHHARASSTAGHGHHSVSEAAASKRRGRPKAPVALRDKSTIVPSGRLIRGNEATTLPQSQSHLQSHPPHAQRSIGSKAPRPIVKSSGQPKSNITTSRQTQAKATIVKKAASKNKKKQSFLCDDTDSDLDGQSVDTFQDDDDDDDDGHASCGHFPTFVSADGLTSEASDSSDCDLDSETSGFGSDSSLAAEEESYILAEQRRHDKARVRRELLGEEAPKHKDSHNNWVIRPRKKSVGLSDVDMDGDSDDITEDEEEEEEEEEEVEDGEEEDEADGQPSRVYTGLATGWSDDEESSFDADLFFDNLSDTTFDSSASDADDSPQQDAEADGDVMADSISSLRSMDFEVTEAWDGQIVFTNGSHDGQGVLDLAFEANAAQLLASDSASINHDSDVEMGTSDGGGDDYGEGGSELDETDGNTTEEELVDKRGLPTSRAMRLFRWPTSVSAINPMSTVSPNISPAPFNRHTSVPTSQQALESPRPADILAGKVFWEEKEHVQSDSAEGSVVGSPRAISRSGVAVMGQFNLGGSAPQKTAVLTGVNKDVPSPYPRLGRRRRRFSSSGGSFSSMDLRGRTAKLSIYTPSSLPPPSDEPSSDVTPAISLGEPIQLDDVLDPTFLDSEPDTQTQTASEGEHRHVQSLNRWDRVPVGAFRLTRESAAPTSDIPTSPAWIPEPAKSTVPDVLSYGNVLKSSPLHTMLWHDKNAVKETPRKSKAVMDVIISPVLLPVQDGDHTPTDVPHNHDHHSNHHQKQRTPHKNRKESRREMKMSKRKTHGPIHPQHHHHHQHRHNHHPNMKARGSAAVQRTNFFSSPTSVPPLNI</sequence>
<dbReference type="InParanoid" id="A0A0D0DFL5"/>
<evidence type="ECO:0000313" key="2">
    <source>
        <dbReference type="EMBL" id="KIK96502.1"/>
    </source>
</evidence>
<feature type="compositionally biased region" description="Basic and acidic residues" evidence="1">
    <location>
        <begin position="866"/>
        <end position="877"/>
    </location>
</feature>
<dbReference type="Proteomes" id="UP000054538">
    <property type="component" value="Unassembled WGS sequence"/>
</dbReference>
<feature type="compositionally biased region" description="Acidic residues" evidence="1">
    <location>
        <begin position="276"/>
        <end position="285"/>
    </location>
</feature>
<proteinExistence type="predicted"/>